<dbReference type="Proteomes" id="UP001371305">
    <property type="component" value="Unassembled WGS sequence"/>
</dbReference>
<reference evidence="1 2" key="1">
    <citation type="submission" date="2024-04" db="EMBL/GenBank/DDBJ databases">
        <title>Luteolibacter sp. isolated from soil.</title>
        <authorList>
            <person name="An J."/>
        </authorList>
    </citation>
    <scope>NUCLEOTIDE SEQUENCE [LARGE SCALE GENOMIC DNA]</scope>
    <source>
        <strain evidence="1 2">Y139</strain>
    </source>
</reference>
<organism evidence="1 2">
    <name type="scientific">Luteolibacter soli</name>
    <dbReference type="NCBI Taxonomy" id="3135280"/>
    <lineage>
        <taxon>Bacteria</taxon>
        <taxon>Pseudomonadati</taxon>
        <taxon>Verrucomicrobiota</taxon>
        <taxon>Verrucomicrobiia</taxon>
        <taxon>Verrucomicrobiales</taxon>
        <taxon>Verrucomicrobiaceae</taxon>
        <taxon>Luteolibacter</taxon>
    </lineage>
</organism>
<evidence type="ECO:0000313" key="1">
    <source>
        <dbReference type="EMBL" id="MEK7950948.1"/>
    </source>
</evidence>
<sequence>MPSDPHLMEKLFLGFTRPVWYNNEDPNWKYNSRGSAVIISKRSRLYALTSAHASILNGYKPHQMMFPYESGSHQFLPIENISTIETGEEDTDHVDVILSTVSRDFNIEEVSQDSYFDLSWNIAQRCTDHTKYFVAGYPNELNNVDYEMHKRFKLAP</sequence>
<proteinExistence type="predicted"/>
<name>A0ABU9ATR3_9BACT</name>
<comment type="caution">
    <text evidence="1">The sequence shown here is derived from an EMBL/GenBank/DDBJ whole genome shotgun (WGS) entry which is preliminary data.</text>
</comment>
<keyword evidence="2" id="KW-1185">Reference proteome</keyword>
<accession>A0ABU9ATR3</accession>
<protein>
    <recommendedName>
        <fullName evidence="3">DUF4238 domain-containing protein</fullName>
    </recommendedName>
</protein>
<evidence type="ECO:0008006" key="3">
    <source>
        <dbReference type="Google" id="ProtNLM"/>
    </source>
</evidence>
<dbReference type="EMBL" id="JBBUKT010000003">
    <property type="protein sequence ID" value="MEK7950948.1"/>
    <property type="molecule type" value="Genomic_DNA"/>
</dbReference>
<evidence type="ECO:0000313" key="2">
    <source>
        <dbReference type="Proteomes" id="UP001371305"/>
    </source>
</evidence>
<gene>
    <name evidence="1" type="ORF">WKV53_10595</name>
</gene>